<feature type="region of interest" description="Disordered" evidence="1">
    <location>
        <begin position="1"/>
        <end position="22"/>
    </location>
</feature>
<evidence type="ECO:0000313" key="3">
    <source>
        <dbReference type="EMBL" id="KAF2788499.1"/>
    </source>
</evidence>
<keyword evidence="2" id="KW-1133">Transmembrane helix</keyword>
<feature type="compositionally biased region" description="Low complexity" evidence="1">
    <location>
        <begin position="1"/>
        <end position="11"/>
    </location>
</feature>
<keyword evidence="2" id="KW-0472">Membrane</keyword>
<protein>
    <submittedName>
        <fullName evidence="3">Uncharacterized protein</fullName>
    </submittedName>
</protein>
<reference evidence="3" key="1">
    <citation type="journal article" date="2020" name="Stud. Mycol.">
        <title>101 Dothideomycetes genomes: a test case for predicting lifestyles and emergence of pathogens.</title>
        <authorList>
            <person name="Haridas S."/>
            <person name="Albert R."/>
            <person name="Binder M."/>
            <person name="Bloem J."/>
            <person name="Labutti K."/>
            <person name="Salamov A."/>
            <person name="Andreopoulos B."/>
            <person name="Baker S."/>
            <person name="Barry K."/>
            <person name="Bills G."/>
            <person name="Bluhm B."/>
            <person name="Cannon C."/>
            <person name="Castanera R."/>
            <person name="Culley D."/>
            <person name="Daum C."/>
            <person name="Ezra D."/>
            <person name="Gonzalez J."/>
            <person name="Henrissat B."/>
            <person name="Kuo A."/>
            <person name="Liang C."/>
            <person name="Lipzen A."/>
            <person name="Lutzoni F."/>
            <person name="Magnuson J."/>
            <person name="Mondo S."/>
            <person name="Nolan M."/>
            <person name="Ohm R."/>
            <person name="Pangilinan J."/>
            <person name="Park H.-J."/>
            <person name="Ramirez L."/>
            <person name="Alfaro M."/>
            <person name="Sun H."/>
            <person name="Tritt A."/>
            <person name="Yoshinaga Y."/>
            <person name="Zwiers L.-H."/>
            <person name="Turgeon B."/>
            <person name="Goodwin S."/>
            <person name="Spatafora J."/>
            <person name="Crous P."/>
            <person name="Grigoriev I."/>
        </authorList>
    </citation>
    <scope>NUCLEOTIDE SEQUENCE</scope>
    <source>
        <strain evidence="3">CBS 109.77</strain>
    </source>
</reference>
<organism evidence="3 4">
    <name type="scientific">Melanomma pulvis-pyrius CBS 109.77</name>
    <dbReference type="NCBI Taxonomy" id="1314802"/>
    <lineage>
        <taxon>Eukaryota</taxon>
        <taxon>Fungi</taxon>
        <taxon>Dikarya</taxon>
        <taxon>Ascomycota</taxon>
        <taxon>Pezizomycotina</taxon>
        <taxon>Dothideomycetes</taxon>
        <taxon>Pleosporomycetidae</taxon>
        <taxon>Pleosporales</taxon>
        <taxon>Melanommataceae</taxon>
        <taxon>Melanomma</taxon>
    </lineage>
</organism>
<dbReference type="EMBL" id="MU002210">
    <property type="protein sequence ID" value="KAF2788499.1"/>
    <property type="molecule type" value="Genomic_DNA"/>
</dbReference>
<feature type="transmembrane region" description="Helical" evidence="2">
    <location>
        <begin position="77"/>
        <end position="96"/>
    </location>
</feature>
<evidence type="ECO:0000256" key="2">
    <source>
        <dbReference type="SAM" id="Phobius"/>
    </source>
</evidence>
<feature type="transmembrane region" description="Helical" evidence="2">
    <location>
        <begin position="116"/>
        <end position="136"/>
    </location>
</feature>
<sequence>MSSHQPSTRSRAPPPRAPRRPLLRERCALQTAGRAARGARRQWACWPWLDGRGHSARFYRRWPGRGPRARFAILNHYQVTFLVVPTILFALAIVAIGRRWHGRRMKKSKLAPDDYLWAFSLLLGYSMIALIFFLVYETGQGMPTTFVMQHRPEVLSLWIKLTPPLLCRPTVRKSNRIAQLCPAAKRDLRTARCHLSSVPTAHGRATVAYQT</sequence>
<name>A0A6A6WWP1_9PLEO</name>
<evidence type="ECO:0000256" key="1">
    <source>
        <dbReference type="SAM" id="MobiDB-lite"/>
    </source>
</evidence>
<dbReference type="AlphaFoldDB" id="A0A6A6WWP1"/>
<keyword evidence="4" id="KW-1185">Reference proteome</keyword>
<gene>
    <name evidence="3" type="ORF">K505DRAFT_342022</name>
</gene>
<proteinExistence type="predicted"/>
<evidence type="ECO:0000313" key="4">
    <source>
        <dbReference type="Proteomes" id="UP000799757"/>
    </source>
</evidence>
<dbReference type="Proteomes" id="UP000799757">
    <property type="component" value="Unassembled WGS sequence"/>
</dbReference>
<accession>A0A6A6WWP1</accession>
<keyword evidence="2" id="KW-0812">Transmembrane</keyword>
<dbReference type="OrthoDB" id="10017208at2759"/>